<reference evidence="6 7" key="1">
    <citation type="submission" date="2018-09" db="EMBL/GenBank/DDBJ databases">
        <title>Sphingomonas peninsula sp. nov., isolated from fildes peninsula, Antarctic soil.</title>
        <authorList>
            <person name="Yingchao G."/>
        </authorList>
    </citation>
    <scope>NUCLEOTIDE SEQUENCE [LARGE SCALE GENOMIC DNA]</scope>
    <source>
        <strain evidence="6 7">YZ-8</strain>
    </source>
</reference>
<sequence>MTALTGLDILVLLVVGAAAVFGFMRGFVSETMSLAAWVLAILAVKLLHEPVAAALVGPIGTDTGASVLAFALIFGLTFFVVRLLGNKLGSASRRSLLGPLDRLLGFGFGAVKGIIVATLAFLFASLVFDTLHGAAQPRPPWMTKSRTYPLLRASSAGLVDFVEKRRAE</sequence>
<evidence type="ECO:0000256" key="1">
    <source>
        <dbReference type="ARBA" id="ARBA00004141"/>
    </source>
</evidence>
<dbReference type="Pfam" id="PF02674">
    <property type="entry name" value="Colicin_V"/>
    <property type="match status" value="1"/>
</dbReference>
<name>A0A494TDK2_SPHPE</name>
<feature type="transmembrane region" description="Helical" evidence="5">
    <location>
        <begin position="36"/>
        <end position="59"/>
    </location>
</feature>
<dbReference type="GO" id="GO:0016020">
    <property type="term" value="C:membrane"/>
    <property type="evidence" value="ECO:0007669"/>
    <property type="project" value="UniProtKB-SubCell"/>
</dbReference>
<gene>
    <name evidence="6" type="ORF">D3Y57_18905</name>
</gene>
<evidence type="ECO:0000256" key="2">
    <source>
        <dbReference type="ARBA" id="ARBA00022692"/>
    </source>
</evidence>
<protein>
    <submittedName>
        <fullName evidence="6">CvpA family protein</fullName>
    </submittedName>
</protein>
<feature type="transmembrane region" description="Helical" evidence="5">
    <location>
        <begin position="106"/>
        <end position="128"/>
    </location>
</feature>
<organism evidence="6 7">
    <name type="scientific">Sphingomonas paeninsulae</name>
    <dbReference type="NCBI Taxonomy" id="2319844"/>
    <lineage>
        <taxon>Bacteria</taxon>
        <taxon>Pseudomonadati</taxon>
        <taxon>Pseudomonadota</taxon>
        <taxon>Alphaproteobacteria</taxon>
        <taxon>Sphingomonadales</taxon>
        <taxon>Sphingomonadaceae</taxon>
        <taxon>Sphingomonas</taxon>
    </lineage>
</organism>
<dbReference type="PANTHER" id="PTHR36926">
    <property type="entry name" value="COLICIN V PRODUCTION PROTEIN"/>
    <property type="match status" value="1"/>
</dbReference>
<dbReference type="PANTHER" id="PTHR36926:SF1">
    <property type="entry name" value="COLICIN V PRODUCTION PROTEIN"/>
    <property type="match status" value="1"/>
</dbReference>
<feature type="transmembrane region" description="Helical" evidence="5">
    <location>
        <begin position="6"/>
        <end position="24"/>
    </location>
</feature>
<evidence type="ECO:0000256" key="4">
    <source>
        <dbReference type="ARBA" id="ARBA00023136"/>
    </source>
</evidence>
<accession>A0A494TDK2</accession>
<keyword evidence="3 5" id="KW-1133">Transmembrane helix</keyword>
<evidence type="ECO:0000256" key="5">
    <source>
        <dbReference type="SAM" id="Phobius"/>
    </source>
</evidence>
<keyword evidence="7" id="KW-1185">Reference proteome</keyword>
<dbReference type="InterPro" id="IPR052719">
    <property type="entry name" value="CvpA-like"/>
</dbReference>
<dbReference type="RefSeq" id="WP_121155153.1">
    <property type="nucleotide sequence ID" value="NZ_CP032829.1"/>
</dbReference>
<dbReference type="Proteomes" id="UP000276254">
    <property type="component" value="Chromosome"/>
</dbReference>
<evidence type="ECO:0000313" key="7">
    <source>
        <dbReference type="Proteomes" id="UP000276254"/>
    </source>
</evidence>
<dbReference type="OrthoDB" id="9806894at2"/>
<evidence type="ECO:0000256" key="3">
    <source>
        <dbReference type="ARBA" id="ARBA00022989"/>
    </source>
</evidence>
<keyword evidence="4 5" id="KW-0472">Membrane</keyword>
<dbReference type="AlphaFoldDB" id="A0A494TDK2"/>
<feature type="transmembrane region" description="Helical" evidence="5">
    <location>
        <begin position="65"/>
        <end position="85"/>
    </location>
</feature>
<dbReference type="KEGG" id="spha:D3Y57_18905"/>
<comment type="subcellular location">
    <subcellularLocation>
        <location evidence="1">Membrane</location>
        <topology evidence="1">Multi-pass membrane protein</topology>
    </subcellularLocation>
</comment>
<dbReference type="EMBL" id="CP032829">
    <property type="protein sequence ID" value="AYJ87609.1"/>
    <property type="molecule type" value="Genomic_DNA"/>
</dbReference>
<dbReference type="GO" id="GO:0009403">
    <property type="term" value="P:toxin biosynthetic process"/>
    <property type="evidence" value="ECO:0007669"/>
    <property type="project" value="InterPro"/>
</dbReference>
<proteinExistence type="predicted"/>
<keyword evidence="2 5" id="KW-0812">Transmembrane</keyword>
<dbReference type="InterPro" id="IPR003825">
    <property type="entry name" value="Colicin-V_CvpA"/>
</dbReference>
<evidence type="ECO:0000313" key="6">
    <source>
        <dbReference type="EMBL" id="AYJ87609.1"/>
    </source>
</evidence>